<dbReference type="InterPro" id="IPR013954">
    <property type="entry name" value="PNK3P"/>
</dbReference>
<dbReference type="InterPro" id="IPR027417">
    <property type="entry name" value="P-loop_NTPase"/>
</dbReference>
<feature type="region of interest" description="Disordered" evidence="1">
    <location>
        <begin position="1"/>
        <end position="50"/>
    </location>
</feature>
<keyword evidence="3" id="KW-1185">Reference proteome</keyword>
<dbReference type="Gene3D" id="3.40.50.1000">
    <property type="entry name" value="HAD superfamily/HAD-like"/>
    <property type="match status" value="1"/>
</dbReference>
<dbReference type="InterPro" id="IPR023214">
    <property type="entry name" value="HAD_sf"/>
</dbReference>
<dbReference type="InterPro" id="IPR036412">
    <property type="entry name" value="HAD-like_sf"/>
</dbReference>
<dbReference type="NCBIfam" id="TIGR01664">
    <property type="entry name" value="DNA-3'-Pase"/>
    <property type="match status" value="1"/>
</dbReference>
<dbReference type="SUPFAM" id="SSF56784">
    <property type="entry name" value="HAD-like"/>
    <property type="match status" value="1"/>
</dbReference>
<dbReference type="SUPFAM" id="SSF52540">
    <property type="entry name" value="P-loop containing nucleoside triphosphate hydrolases"/>
    <property type="match status" value="1"/>
</dbReference>
<dbReference type="GO" id="GO:0003690">
    <property type="term" value="F:double-stranded DNA binding"/>
    <property type="evidence" value="ECO:0007669"/>
    <property type="project" value="TreeGrafter"/>
</dbReference>
<feature type="compositionally biased region" description="Polar residues" evidence="1">
    <location>
        <begin position="19"/>
        <end position="29"/>
    </location>
</feature>
<dbReference type="InterPro" id="IPR006551">
    <property type="entry name" value="Polynucleotide_phosphatase"/>
</dbReference>
<reference evidence="3" key="1">
    <citation type="submission" date="2017-01" db="EMBL/GenBank/DDBJ databases">
        <authorList>
            <person name="Wang Y."/>
            <person name="White M."/>
            <person name="Kvist S."/>
            <person name="Moncalvo J.-M."/>
        </authorList>
    </citation>
    <scope>NUCLEOTIDE SEQUENCE [LARGE SCALE GENOMIC DNA]</scope>
    <source>
        <strain evidence="3">COL-18-3</strain>
    </source>
</reference>
<dbReference type="GO" id="GO:0046403">
    <property type="term" value="F:polynucleotide 3'-phosphatase activity"/>
    <property type="evidence" value="ECO:0007669"/>
    <property type="project" value="TreeGrafter"/>
</dbReference>
<name>A0A1R1PZ90_ZANCU</name>
<evidence type="ECO:0000313" key="2">
    <source>
        <dbReference type="EMBL" id="OMH86270.1"/>
    </source>
</evidence>
<dbReference type="Pfam" id="PF08645">
    <property type="entry name" value="PNK3P"/>
    <property type="match status" value="1"/>
</dbReference>
<protein>
    <submittedName>
        <fullName evidence="2">Bifunctional polynucleotide phosphatase/kinase</fullName>
    </submittedName>
</protein>
<dbReference type="OrthoDB" id="19045at2759"/>
<dbReference type="InterPro" id="IPR006549">
    <property type="entry name" value="HAD-SF_hydro_IIIA"/>
</dbReference>
<proteinExistence type="predicted"/>
<keyword evidence="2" id="KW-0418">Kinase</keyword>
<evidence type="ECO:0000313" key="3">
    <source>
        <dbReference type="Proteomes" id="UP000188320"/>
    </source>
</evidence>
<gene>
    <name evidence="2" type="ORF">AX774_g161</name>
</gene>
<dbReference type="GO" id="GO:0006281">
    <property type="term" value="P:DNA repair"/>
    <property type="evidence" value="ECO:0007669"/>
    <property type="project" value="TreeGrafter"/>
</dbReference>
<dbReference type="NCBIfam" id="TIGR01662">
    <property type="entry name" value="HAD-SF-IIIA"/>
    <property type="match status" value="1"/>
</dbReference>
<dbReference type="EMBL" id="LSSK01000009">
    <property type="protein sequence ID" value="OMH86270.1"/>
    <property type="molecule type" value="Genomic_DNA"/>
</dbReference>
<evidence type="ECO:0000256" key="1">
    <source>
        <dbReference type="SAM" id="MobiDB-lite"/>
    </source>
</evidence>
<sequence length="510" mass="57254">MTKRTANRQLSMEAFFPTAKSSSSDPNLESSKRIKTSDPSARNLHSDSPDAPEWFDNKSVLIGKFGVPNKSAKIAAFDLDSTLIKVKSKYKRPVDENDWVFHNKNVVKVLRSLHTEGYHITVISNQRGLKINSDKERAKKLTRKSQLKTKISNIAKQLDIPFYFYAATANDFFRKPGIGLWHLMSIFANDHGQKIGKQVKGIMIHASTLYLDLDSCFYVGDAVGRPDNWRSGVPKDFADTDLKFALNANIKIYTPEEYFENATDIPKIEIPQHPKAIVQSHNDSIDLGEYDGDRAQLYQEIRSNMASDKMTMVVMVGSPASGKSTLVINELVKDFGFERINQVNNTNPNKASRASFIAIGKKYGAKVYSAHVNVPKDLVKHNIAFRSFSKQAAEIIRFLGRNETGVSTPTQPTAPSTNKTAESQKTLLEGNDPKNMAFEDIFNHLEKTSPATDQLSIIAIHSFFSKFELPTKKEGFDNNYVVLFEPYFGKDGSTNSELASVSDIWHMYLE</sequence>
<dbReference type="PANTHER" id="PTHR12083:SF9">
    <property type="entry name" value="BIFUNCTIONAL POLYNUCLEOTIDE PHOSPHATASE_KINASE"/>
    <property type="match status" value="1"/>
</dbReference>
<dbReference type="AlphaFoldDB" id="A0A1R1PZ90"/>
<dbReference type="PANTHER" id="PTHR12083">
    <property type="entry name" value="BIFUNCTIONAL POLYNUCLEOTIDE PHOSPHATASE/KINASE"/>
    <property type="match status" value="1"/>
</dbReference>
<dbReference type="Gene3D" id="3.40.50.300">
    <property type="entry name" value="P-loop containing nucleotide triphosphate hydrolases"/>
    <property type="match status" value="2"/>
</dbReference>
<feature type="region of interest" description="Disordered" evidence="1">
    <location>
        <begin position="404"/>
        <end position="423"/>
    </location>
</feature>
<comment type="caution">
    <text evidence="2">The sequence shown here is derived from an EMBL/GenBank/DDBJ whole genome shotgun (WGS) entry which is preliminary data.</text>
</comment>
<organism evidence="2 3">
    <name type="scientific">Zancudomyces culisetae</name>
    <name type="common">Gut fungus</name>
    <name type="synonym">Smittium culisetae</name>
    <dbReference type="NCBI Taxonomy" id="1213189"/>
    <lineage>
        <taxon>Eukaryota</taxon>
        <taxon>Fungi</taxon>
        <taxon>Fungi incertae sedis</taxon>
        <taxon>Zoopagomycota</taxon>
        <taxon>Kickxellomycotina</taxon>
        <taxon>Harpellomycetes</taxon>
        <taxon>Harpellales</taxon>
        <taxon>Legeriomycetaceae</taxon>
        <taxon>Zancudomyces</taxon>
    </lineage>
</organism>
<keyword evidence="2" id="KW-0808">Transferase</keyword>
<dbReference type="GO" id="GO:0046404">
    <property type="term" value="F:ATP-dependent polydeoxyribonucleotide 5'-hydroxyl-kinase activity"/>
    <property type="evidence" value="ECO:0007669"/>
    <property type="project" value="TreeGrafter"/>
</dbReference>
<accession>A0A1R1PZ90</accession>
<dbReference type="Proteomes" id="UP000188320">
    <property type="component" value="Unassembled WGS sequence"/>
</dbReference>